<keyword evidence="2" id="KW-1185">Reference proteome</keyword>
<dbReference type="RefSeq" id="WP_407277641.1">
    <property type="nucleotide sequence ID" value="NZ_CP141259.1"/>
</dbReference>
<organism evidence="1 2">
    <name type="scientific">Aromatoleum evansii</name>
    <name type="common">Azoarcus evansii</name>
    <dbReference type="NCBI Taxonomy" id="59406"/>
    <lineage>
        <taxon>Bacteria</taxon>
        <taxon>Pseudomonadati</taxon>
        <taxon>Pseudomonadota</taxon>
        <taxon>Betaproteobacteria</taxon>
        <taxon>Rhodocyclales</taxon>
        <taxon>Rhodocyclaceae</taxon>
        <taxon>Aromatoleum</taxon>
    </lineage>
</organism>
<dbReference type="Proteomes" id="UP001626593">
    <property type="component" value="Chromosome"/>
</dbReference>
<gene>
    <name evidence="1" type="ORF">U5817_13305</name>
</gene>
<sequence>MQLHACHYRYLPLDVFSGKSILACVLRNSRIDGAKHAATLINVLVTRLRQAWSPEFDS</sequence>
<reference evidence="1 2" key="1">
    <citation type="submission" date="2023-12" db="EMBL/GenBank/DDBJ databases">
        <title>A. evansii MAY27, complete genome.</title>
        <authorList>
            <person name="Wang Y."/>
        </authorList>
    </citation>
    <scope>NUCLEOTIDE SEQUENCE [LARGE SCALE GENOMIC DNA]</scope>
    <source>
        <strain evidence="1 2">MAY27</strain>
    </source>
</reference>
<protein>
    <recommendedName>
        <fullName evidence="3">Transposase</fullName>
    </recommendedName>
</protein>
<name>A0ABZ1AJ79_AROEV</name>
<accession>A0ABZ1AJ79</accession>
<proteinExistence type="predicted"/>
<evidence type="ECO:0000313" key="2">
    <source>
        <dbReference type="Proteomes" id="UP001626593"/>
    </source>
</evidence>
<evidence type="ECO:0008006" key="3">
    <source>
        <dbReference type="Google" id="ProtNLM"/>
    </source>
</evidence>
<evidence type="ECO:0000313" key="1">
    <source>
        <dbReference type="EMBL" id="WRL44188.1"/>
    </source>
</evidence>
<dbReference type="EMBL" id="CP141259">
    <property type="protein sequence ID" value="WRL44188.1"/>
    <property type="molecule type" value="Genomic_DNA"/>
</dbReference>